<protein>
    <recommendedName>
        <fullName evidence="10">Transmembrane protein 188</fullName>
    </recommendedName>
</protein>
<feature type="transmembrane region" description="Helical" evidence="11">
    <location>
        <begin position="45"/>
        <end position="65"/>
    </location>
</feature>
<dbReference type="VEuPathDB" id="FungiDB:LCOR_01697.1"/>
<name>A0A068RIH8_9FUNG</name>
<dbReference type="Proteomes" id="UP000027586">
    <property type="component" value="Unassembled WGS sequence"/>
</dbReference>
<dbReference type="PANTHER" id="PTHR20996:SF1">
    <property type="entry name" value="NUCLEAR ENVELOPE PHOSPHATASE-REGULATORY SUBUNIT 1"/>
    <property type="match status" value="1"/>
</dbReference>
<dbReference type="PANTHER" id="PTHR20996">
    <property type="entry name" value="NUCLEAR ENVELOPE PHOSPHATASE-REGULATORY SUBUNIT 1"/>
    <property type="match status" value="1"/>
</dbReference>
<dbReference type="InterPro" id="IPR019168">
    <property type="entry name" value="NEP1-R1"/>
</dbReference>
<dbReference type="InterPro" id="IPR005605">
    <property type="entry name" value="Spo7"/>
</dbReference>
<dbReference type="GO" id="GO:0019888">
    <property type="term" value="F:protein phosphatase regulator activity"/>
    <property type="evidence" value="ECO:0007669"/>
    <property type="project" value="InterPro"/>
</dbReference>
<keyword evidence="13" id="KW-1185">Reference proteome</keyword>
<sequence>MDNSTKQSSSPPRYHADQATYRDLVIFEERLRGNMTRLQRRKKKYEALLVGILILLVYFFYVVFLSPSKDFFIHLLNTAALIAVAGTLVFIYRSGIYSEKIVFASEFVPHCNRALRSFNLQFNRRGNTGILSFYRRIPHELQQGFDAYRKQYLARKRARQAKQKAS</sequence>
<comment type="caution">
    <text evidence="12">The sequence shown here is derived from an EMBL/GenBank/DDBJ whole genome shotgun (WGS) entry which is preliminary data.</text>
</comment>
<evidence type="ECO:0000256" key="7">
    <source>
        <dbReference type="ARBA" id="ARBA00023098"/>
    </source>
</evidence>
<dbReference type="GO" id="GO:0006629">
    <property type="term" value="P:lipid metabolic process"/>
    <property type="evidence" value="ECO:0007669"/>
    <property type="project" value="UniProtKB-KW"/>
</dbReference>
<evidence type="ECO:0000256" key="9">
    <source>
        <dbReference type="ARBA" id="ARBA00023242"/>
    </source>
</evidence>
<evidence type="ECO:0000256" key="11">
    <source>
        <dbReference type="SAM" id="Phobius"/>
    </source>
</evidence>
<proteinExistence type="inferred from homology"/>
<dbReference type="AlphaFoldDB" id="A0A068RIH8"/>
<dbReference type="EMBL" id="CBTN010000005">
    <property type="protein sequence ID" value="CDH49973.1"/>
    <property type="molecule type" value="Genomic_DNA"/>
</dbReference>
<evidence type="ECO:0000256" key="1">
    <source>
        <dbReference type="ARBA" id="ARBA00004232"/>
    </source>
</evidence>
<reference evidence="12" key="1">
    <citation type="submission" date="2013-08" db="EMBL/GenBank/DDBJ databases">
        <title>Gene expansion shapes genome architecture in the human pathogen Lichtheimia corymbifera: an evolutionary genomics analysis in the ancient terrestrial Mucorales (Mucoromycotina).</title>
        <authorList>
            <person name="Schwartze V.U."/>
            <person name="Winter S."/>
            <person name="Shelest E."/>
            <person name="Marcet-Houben M."/>
            <person name="Horn F."/>
            <person name="Wehner S."/>
            <person name="Hoffmann K."/>
            <person name="Riege K."/>
            <person name="Sammeth M."/>
            <person name="Nowrousian M."/>
            <person name="Valiante V."/>
            <person name="Linde J."/>
            <person name="Jacobsen I.D."/>
            <person name="Marz M."/>
            <person name="Brakhage A.A."/>
            <person name="Gabaldon T."/>
            <person name="Bocker S."/>
            <person name="Voigt K."/>
        </authorList>
    </citation>
    <scope>NUCLEOTIDE SEQUENCE [LARGE SCALE GENOMIC DNA]</scope>
    <source>
        <strain evidence="12">FSU 9682</strain>
    </source>
</reference>
<keyword evidence="9" id="KW-0539">Nucleus</keyword>
<evidence type="ECO:0000256" key="5">
    <source>
        <dbReference type="ARBA" id="ARBA00022692"/>
    </source>
</evidence>
<dbReference type="OrthoDB" id="5599171at2759"/>
<gene>
    <name evidence="12" type="ORF">LCOR_01697.1</name>
</gene>
<keyword evidence="8 11" id="KW-0472">Membrane</keyword>
<evidence type="ECO:0000256" key="4">
    <source>
        <dbReference type="ARBA" id="ARBA00022490"/>
    </source>
</evidence>
<evidence type="ECO:0000313" key="12">
    <source>
        <dbReference type="EMBL" id="CDH49973.1"/>
    </source>
</evidence>
<evidence type="ECO:0000256" key="3">
    <source>
        <dbReference type="ARBA" id="ARBA00010998"/>
    </source>
</evidence>
<feature type="transmembrane region" description="Helical" evidence="11">
    <location>
        <begin position="71"/>
        <end position="92"/>
    </location>
</feature>
<dbReference type="Pfam" id="PF03907">
    <property type="entry name" value="Spo7"/>
    <property type="match status" value="1"/>
</dbReference>
<evidence type="ECO:0000256" key="10">
    <source>
        <dbReference type="ARBA" id="ARBA00030458"/>
    </source>
</evidence>
<keyword evidence="5 11" id="KW-0812">Transmembrane</keyword>
<dbReference type="GO" id="GO:0071595">
    <property type="term" value="C:Nem1-Spo7 phosphatase complex"/>
    <property type="evidence" value="ECO:0007669"/>
    <property type="project" value="InterPro"/>
</dbReference>
<evidence type="ECO:0000313" key="13">
    <source>
        <dbReference type="Proteomes" id="UP000027586"/>
    </source>
</evidence>
<comment type="subcellular location">
    <subcellularLocation>
        <location evidence="2">Cytoplasm</location>
    </subcellularLocation>
    <subcellularLocation>
        <location evidence="1">Nucleus membrane</location>
        <topology evidence="1">Multi-pass membrane protein</topology>
    </subcellularLocation>
</comment>
<dbReference type="GO" id="GO:0031965">
    <property type="term" value="C:nuclear membrane"/>
    <property type="evidence" value="ECO:0007669"/>
    <property type="project" value="UniProtKB-SubCell"/>
</dbReference>
<keyword evidence="7" id="KW-0443">Lipid metabolism</keyword>
<evidence type="ECO:0000256" key="2">
    <source>
        <dbReference type="ARBA" id="ARBA00004496"/>
    </source>
</evidence>
<evidence type="ECO:0000256" key="6">
    <source>
        <dbReference type="ARBA" id="ARBA00022989"/>
    </source>
</evidence>
<comment type="similarity">
    <text evidence="3">Belongs to the CNEP1R1 family.</text>
</comment>
<dbReference type="STRING" id="1263082.A0A068RIH8"/>
<keyword evidence="4" id="KW-0963">Cytoplasm</keyword>
<accession>A0A068RIH8</accession>
<keyword evidence="6 11" id="KW-1133">Transmembrane helix</keyword>
<organism evidence="12 13">
    <name type="scientific">Lichtheimia corymbifera JMRC:FSU:9682</name>
    <dbReference type="NCBI Taxonomy" id="1263082"/>
    <lineage>
        <taxon>Eukaryota</taxon>
        <taxon>Fungi</taxon>
        <taxon>Fungi incertae sedis</taxon>
        <taxon>Mucoromycota</taxon>
        <taxon>Mucoromycotina</taxon>
        <taxon>Mucoromycetes</taxon>
        <taxon>Mucorales</taxon>
        <taxon>Lichtheimiaceae</taxon>
        <taxon>Lichtheimia</taxon>
    </lineage>
</organism>
<dbReference type="GO" id="GO:0005737">
    <property type="term" value="C:cytoplasm"/>
    <property type="evidence" value="ECO:0007669"/>
    <property type="project" value="UniProtKB-SubCell"/>
</dbReference>
<evidence type="ECO:0000256" key="8">
    <source>
        <dbReference type="ARBA" id="ARBA00023136"/>
    </source>
</evidence>